<proteinExistence type="inferred from homology"/>
<organism evidence="13 14">
    <name type="scientific">Deinandra increscens subsp. villosa</name>
    <dbReference type="NCBI Taxonomy" id="3103831"/>
    <lineage>
        <taxon>Eukaryota</taxon>
        <taxon>Viridiplantae</taxon>
        <taxon>Streptophyta</taxon>
        <taxon>Embryophyta</taxon>
        <taxon>Tracheophyta</taxon>
        <taxon>Spermatophyta</taxon>
        <taxon>Magnoliopsida</taxon>
        <taxon>eudicotyledons</taxon>
        <taxon>Gunneridae</taxon>
        <taxon>Pentapetalae</taxon>
        <taxon>asterids</taxon>
        <taxon>campanulids</taxon>
        <taxon>Asterales</taxon>
        <taxon>Asteraceae</taxon>
        <taxon>Asteroideae</taxon>
        <taxon>Heliantheae alliance</taxon>
        <taxon>Madieae</taxon>
        <taxon>Madiinae</taxon>
        <taxon>Deinandra</taxon>
    </lineage>
</organism>
<feature type="chain" id="PRO_5042932126" description="Glucose/Sorbosone dehydrogenase domain-containing protein" evidence="11">
    <location>
        <begin position="34"/>
        <end position="775"/>
    </location>
</feature>
<dbReference type="Proteomes" id="UP001408789">
    <property type="component" value="Unassembled WGS sequence"/>
</dbReference>
<evidence type="ECO:0000313" key="13">
    <source>
        <dbReference type="EMBL" id="KAK9060277.1"/>
    </source>
</evidence>
<dbReference type="Pfam" id="PF07995">
    <property type="entry name" value="GSDH"/>
    <property type="match status" value="1"/>
</dbReference>
<keyword evidence="8" id="KW-0325">Glycoprotein</keyword>
<keyword evidence="9" id="KW-0449">Lipoprotein</keyword>
<name>A0AAP0CU44_9ASTR</name>
<dbReference type="InterPro" id="IPR011041">
    <property type="entry name" value="Quinoprot_gluc/sorb_DH_b-prop"/>
</dbReference>
<dbReference type="EMBL" id="JBCNJP010000020">
    <property type="protein sequence ID" value="KAK9060277.1"/>
    <property type="molecule type" value="Genomic_DNA"/>
</dbReference>
<evidence type="ECO:0000256" key="2">
    <source>
        <dbReference type="ARBA" id="ARBA00004193"/>
    </source>
</evidence>
<evidence type="ECO:0000256" key="9">
    <source>
        <dbReference type="ARBA" id="ARBA00023288"/>
    </source>
</evidence>
<comment type="caution">
    <text evidence="13">The sequence shown here is derived from an EMBL/GenBank/DDBJ whole genome shotgun (WGS) entry which is preliminary data.</text>
</comment>
<evidence type="ECO:0000256" key="4">
    <source>
        <dbReference type="ARBA" id="ARBA00022729"/>
    </source>
</evidence>
<evidence type="ECO:0000256" key="1">
    <source>
        <dbReference type="ARBA" id="ARBA00001931"/>
    </source>
</evidence>
<evidence type="ECO:0000313" key="14">
    <source>
        <dbReference type="Proteomes" id="UP001408789"/>
    </source>
</evidence>
<dbReference type="InterPro" id="IPR012938">
    <property type="entry name" value="Glc/Sorbosone_DH"/>
</dbReference>
<accession>A0AAP0CU44</accession>
<reference evidence="13 14" key="1">
    <citation type="submission" date="2024-04" db="EMBL/GenBank/DDBJ databases">
        <title>The reference genome of an endangered Asteraceae, Deinandra increscens subsp. villosa, native to the Central Coast of California.</title>
        <authorList>
            <person name="Guilliams M."/>
            <person name="Hasenstab-Lehman K."/>
            <person name="Meyer R."/>
            <person name="Mcevoy S."/>
        </authorList>
    </citation>
    <scope>NUCLEOTIDE SEQUENCE [LARGE SCALE GENOMIC DNA]</scope>
    <source>
        <tissue evidence="13">Leaf</tissue>
    </source>
</reference>
<evidence type="ECO:0000256" key="5">
    <source>
        <dbReference type="ARBA" id="ARBA00022891"/>
    </source>
</evidence>
<dbReference type="PANTHER" id="PTHR19328">
    <property type="entry name" value="HEDGEHOG-INTERACTING PROTEIN"/>
    <property type="match status" value="1"/>
</dbReference>
<gene>
    <name evidence="13" type="ORF">SSX86_020981</name>
</gene>
<keyword evidence="5" id="KW-0634">PQQ</keyword>
<comment type="similarity">
    <text evidence="10">Belongs to the PQQ oxidoreductase GdhB family.</text>
</comment>
<sequence>MTETTISLHMIKMEALLPLLCLLVLMYPYPSSSLPMCTSLRAPVIAKEALAFCPYKGRVCCDSTKDSQLQMQFEAMNISLPDCASAVKSILCATCDQFSANLFRVESQIPLLCNSQDSSLSKQSSTSFCTNVWDKCQNISIRNSPFAPSLKGAAGLPNNASSTLTDLWQSQTDFCAAFGDNDDDESTRYCFDGGPVQLNSTPTPLPPEGLCLERLGDKGYINMAAHPDGSDRAFFSDLPGKIWLATIPTHGSGEPLGVDESTPFVDLTDQVKYDTVFGLMGIAFHPNFTENGRFFASFNCDKEKSTTCSGRCGCNSDVGCDPSKIATSGGADHPCQYHNVVAEYTVNGTSSEPPAKATKGKPAEVRRILTIGLPFTNNHGGQILFGPEDGYLYIMLGDGGGKNDPFMLAQNKKSLLGKIMRVDVDTIPKEADDDLNLWGNYSIPPDNPYSEDKELSPEIWALGLRNPWRCTFDSQRPSYFLCTDVGQDHYEEIDVITKGGNYGWSIYEGHLPVQKNISDSNSSDVIFPAMGYNHYDVNKKEGSAAITGGSFYRSTTDPCMYGSYLYADLYATALWAAAETPTNSGNFTSTSIPFGCGRGSPLECNSVPNTNLAALGYIYSFGEDNKKDVYILASTGVYRVVQPSRCNYTCAKEKGTSPVQTPPSSSSSSSSLEFISSLILVLLTGYMLKDSNNKTKDDDALEAGISNLDCGIENKTTEHIVAISPFEYSVIDKAKVFIPYLQWQAHLKHLLPVEIPSGLKLKGKKWTAHFVPTEN</sequence>
<feature type="domain" description="Glucose/Sorbosone dehydrogenase" evidence="12">
    <location>
        <begin position="377"/>
        <end position="575"/>
    </location>
</feature>
<dbReference type="FunFam" id="2.120.10.30:FF:000067">
    <property type="entry name" value="HHIP-like 1"/>
    <property type="match status" value="1"/>
</dbReference>
<dbReference type="AlphaFoldDB" id="A0AAP0CU44"/>
<feature type="signal peptide" evidence="11">
    <location>
        <begin position="1"/>
        <end position="33"/>
    </location>
</feature>
<keyword evidence="14" id="KW-1185">Reference proteome</keyword>
<dbReference type="GO" id="GO:0016491">
    <property type="term" value="F:oxidoreductase activity"/>
    <property type="evidence" value="ECO:0007669"/>
    <property type="project" value="UniProtKB-KW"/>
</dbReference>
<comment type="cofactor">
    <cofactor evidence="1">
        <name>pyrroloquinoline quinone</name>
        <dbReference type="ChEBI" id="CHEBI:58442"/>
    </cofactor>
</comment>
<dbReference type="InterPro" id="IPR011042">
    <property type="entry name" value="6-blade_b-propeller_TolB-like"/>
</dbReference>
<evidence type="ECO:0000256" key="3">
    <source>
        <dbReference type="ARBA" id="ARBA00022475"/>
    </source>
</evidence>
<evidence type="ECO:0000256" key="10">
    <source>
        <dbReference type="ARBA" id="ARBA00061483"/>
    </source>
</evidence>
<keyword evidence="7" id="KW-0472">Membrane</keyword>
<keyword evidence="3" id="KW-1003">Cell membrane</keyword>
<evidence type="ECO:0000256" key="6">
    <source>
        <dbReference type="ARBA" id="ARBA00023002"/>
    </source>
</evidence>
<dbReference type="SUPFAM" id="SSF50952">
    <property type="entry name" value="Soluble quinoprotein glucose dehydrogenase"/>
    <property type="match status" value="1"/>
</dbReference>
<evidence type="ECO:0000256" key="8">
    <source>
        <dbReference type="ARBA" id="ARBA00023180"/>
    </source>
</evidence>
<keyword evidence="6" id="KW-0560">Oxidoreductase</keyword>
<evidence type="ECO:0000256" key="7">
    <source>
        <dbReference type="ARBA" id="ARBA00023136"/>
    </source>
</evidence>
<evidence type="ECO:0000259" key="12">
    <source>
        <dbReference type="Pfam" id="PF07995"/>
    </source>
</evidence>
<evidence type="ECO:0000256" key="11">
    <source>
        <dbReference type="SAM" id="SignalP"/>
    </source>
</evidence>
<dbReference type="GO" id="GO:0005886">
    <property type="term" value="C:plasma membrane"/>
    <property type="evidence" value="ECO:0007669"/>
    <property type="project" value="UniProtKB-SubCell"/>
</dbReference>
<keyword evidence="4 11" id="KW-0732">Signal</keyword>
<dbReference type="Gene3D" id="2.120.10.30">
    <property type="entry name" value="TolB, C-terminal domain"/>
    <property type="match status" value="1"/>
</dbReference>
<comment type="subcellular location">
    <subcellularLocation>
        <location evidence="2">Cell membrane</location>
        <topology evidence="2">Lipid-anchor</topology>
    </subcellularLocation>
</comment>
<dbReference type="PANTHER" id="PTHR19328:SF69">
    <property type="entry name" value="SIX-BLADED BETA-PROPELLER, TOLB-LIKE PROTEIN-RELATED"/>
    <property type="match status" value="1"/>
</dbReference>
<protein>
    <recommendedName>
        <fullName evidence="12">Glucose/Sorbosone dehydrogenase domain-containing protein</fullName>
    </recommendedName>
</protein>